<proteinExistence type="predicted"/>
<accession>A0A653A8Z3</accession>
<dbReference type="EMBL" id="UPXX01000027">
    <property type="protein sequence ID" value="VBB44556.1"/>
    <property type="molecule type" value="Genomic_DNA"/>
</dbReference>
<protein>
    <submittedName>
        <fullName evidence="2">Uncharacterized protein</fullName>
    </submittedName>
</protein>
<evidence type="ECO:0000313" key="2">
    <source>
        <dbReference type="EMBL" id="VBB44556.1"/>
    </source>
</evidence>
<reference evidence="2" key="1">
    <citation type="submission" date="2018-07" db="EMBL/GenBank/DDBJ databases">
        <authorList>
            <consortium name="Genoscope - CEA"/>
            <person name="William W."/>
        </authorList>
    </citation>
    <scope>NUCLEOTIDE SEQUENCE</scope>
    <source>
        <strain evidence="2">IK1</strain>
    </source>
</reference>
<evidence type="ECO:0000256" key="1">
    <source>
        <dbReference type="SAM" id="MobiDB-lite"/>
    </source>
</evidence>
<dbReference type="AlphaFoldDB" id="A0A653A8Z3"/>
<name>A0A653A8Z3_UNCDX</name>
<gene>
    <name evidence="2" type="ORF">TRIP_B330660</name>
</gene>
<organism evidence="2">
    <name type="scientific">Uncultured Desulfatiglans sp</name>
    <dbReference type="NCBI Taxonomy" id="1748965"/>
    <lineage>
        <taxon>Bacteria</taxon>
        <taxon>Pseudomonadati</taxon>
        <taxon>Thermodesulfobacteriota</taxon>
        <taxon>Desulfobacteria</taxon>
        <taxon>Desulfatiglandales</taxon>
        <taxon>Desulfatiglandaceae</taxon>
        <taxon>Desulfatiglans</taxon>
        <taxon>environmental samples</taxon>
    </lineage>
</organism>
<feature type="region of interest" description="Disordered" evidence="1">
    <location>
        <begin position="17"/>
        <end position="40"/>
    </location>
</feature>
<sequence length="59" mass="6103">MHPVEFMRIGVFCSGGDLAGNKDGQGNGGSWKEPRNGSMHNLVGITAGIQASDEPSSLS</sequence>